<accession>A0A4U8Q4G7</accession>
<dbReference type="GO" id="GO:0016740">
    <property type="term" value="F:transferase activity"/>
    <property type="evidence" value="ECO:0007669"/>
    <property type="project" value="UniProtKB-KW"/>
</dbReference>
<gene>
    <name evidence="2" type="ORF">DSM106044_04202</name>
</gene>
<dbReference type="EMBL" id="QGQD01000079">
    <property type="protein sequence ID" value="TLC98872.1"/>
    <property type="molecule type" value="Genomic_DNA"/>
</dbReference>
<evidence type="ECO:0000313" key="3">
    <source>
        <dbReference type="Proteomes" id="UP000306509"/>
    </source>
</evidence>
<dbReference type="InterPro" id="IPR001173">
    <property type="entry name" value="Glyco_trans_2-like"/>
</dbReference>
<comment type="caution">
    <text evidence="2">The sequence shown here is derived from an EMBL/GenBank/DDBJ whole genome shotgun (WGS) entry which is preliminary data.</text>
</comment>
<organism evidence="2 3">
    <name type="scientific">Robinsoniella peoriensis</name>
    <dbReference type="NCBI Taxonomy" id="180332"/>
    <lineage>
        <taxon>Bacteria</taxon>
        <taxon>Bacillati</taxon>
        <taxon>Bacillota</taxon>
        <taxon>Clostridia</taxon>
        <taxon>Lachnospirales</taxon>
        <taxon>Lachnospiraceae</taxon>
        <taxon>Robinsoniella</taxon>
    </lineage>
</organism>
<proteinExistence type="predicted"/>
<dbReference type="SUPFAM" id="SSF53448">
    <property type="entry name" value="Nucleotide-diphospho-sugar transferases"/>
    <property type="match status" value="1"/>
</dbReference>
<protein>
    <submittedName>
        <fullName evidence="2">Glycosyl transferase family 2</fullName>
    </submittedName>
</protein>
<dbReference type="Pfam" id="PF00535">
    <property type="entry name" value="Glycos_transf_2"/>
    <property type="match status" value="1"/>
</dbReference>
<evidence type="ECO:0000313" key="2">
    <source>
        <dbReference type="EMBL" id="TLC98872.1"/>
    </source>
</evidence>
<dbReference type="RefSeq" id="WP_377139455.1">
    <property type="nucleotide sequence ID" value="NZ_JBHTNY010000004.1"/>
</dbReference>
<dbReference type="Gene3D" id="3.90.550.10">
    <property type="entry name" value="Spore Coat Polysaccharide Biosynthesis Protein SpsA, Chain A"/>
    <property type="match status" value="1"/>
</dbReference>
<evidence type="ECO:0000259" key="1">
    <source>
        <dbReference type="Pfam" id="PF00535"/>
    </source>
</evidence>
<feature type="domain" description="Glycosyltransferase 2-like" evidence="1">
    <location>
        <begin position="13"/>
        <end position="112"/>
    </location>
</feature>
<keyword evidence="3" id="KW-1185">Reference proteome</keyword>
<name>A0A4U8Q4G7_9FIRM</name>
<sequence length="268" mass="31183">MGINMKDNYEHTFAICAYGDSPYLAACIRSLKKQSHPGRIIMVTSTPSTYIERISRENEISLFINRGEKGIIQDWNFAYEKADTRYVTIAHQDDIYHEKYTEELCRMMDSAKRPLIFFTDYGEIRKGKIVVSNTLLKVKRLMLIPMEIKAAKNSRFIRRRILSLGSPICCPSVGFAKENVKAPVFQPGFRSNEDWQAWEKISREEGAFLYCKKRLVYHRIHEESATTRIIEDTGRRDEDIAMFRKFWPLPVAKLLASVYGRSEESNNM</sequence>
<dbReference type="CDD" id="cd00761">
    <property type="entry name" value="Glyco_tranf_GTA_type"/>
    <property type="match status" value="1"/>
</dbReference>
<dbReference type="AlphaFoldDB" id="A0A4U8Q4G7"/>
<dbReference type="Proteomes" id="UP000306509">
    <property type="component" value="Unassembled WGS sequence"/>
</dbReference>
<dbReference type="STRING" id="180332.GCA_000797495_02724"/>
<dbReference type="InterPro" id="IPR029044">
    <property type="entry name" value="Nucleotide-diphossugar_trans"/>
</dbReference>
<keyword evidence="2" id="KW-0808">Transferase</keyword>
<reference evidence="2 3" key="1">
    <citation type="journal article" date="2019" name="Anaerobe">
        <title>Detection of Robinsoniella peoriensis in multiple bone samples of a trauma patient.</title>
        <authorList>
            <person name="Schrottner P."/>
            <person name="Hartwich K."/>
            <person name="Bunk B."/>
            <person name="Schober I."/>
            <person name="Helbig S."/>
            <person name="Rudolph W.W."/>
            <person name="Gunzer F."/>
        </authorList>
    </citation>
    <scope>NUCLEOTIDE SEQUENCE [LARGE SCALE GENOMIC DNA]</scope>
    <source>
        <strain evidence="2 3">DSM 106044</strain>
    </source>
</reference>